<organism evidence="2 3">
    <name type="scientific">Lacibacterium aquatile</name>
    <dbReference type="NCBI Taxonomy" id="1168082"/>
    <lineage>
        <taxon>Bacteria</taxon>
        <taxon>Pseudomonadati</taxon>
        <taxon>Pseudomonadota</taxon>
        <taxon>Alphaproteobacteria</taxon>
        <taxon>Rhodospirillales</taxon>
        <taxon>Rhodospirillaceae</taxon>
    </lineage>
</organism>
<dbReference type="Pfam" id="PF00899">
    <property type="entry name" value="ThiF"/>
    <property type="match status" value="1"/>
</dbReference>
<dbReference type="SUPFAM" id="SSF69572">
    <property type="entry name" value="Activating enzymes of the ubiquitin-like proteins"/>
    <property type="match status" value="1"/>
</dbReference>
<evidence type="ECO:0000313" key="2">
    <source>
        <dbReference type="EMBL" id="MFD2261842.1"/>
    </source>
</evidence>
<dbReference type="InterPro" id="IPR035985">
    <property type="entry name" value="Ubiquitin-activating_enz"/>
</dbReference>
<dbReference type="Gene3D" id="3.40.50.720">
    <property type="entry name" value="NAD(P)-binding Rossmann-like Domain"/>
    <property type="match status" value="1"/>
</dbReference>
<dbReference type="CDD" id="cd00757">
    <property type="entry name" value="ThiF_MoeB_HesA_family"/>
    <property type="match status" value="1"/>
</dbReference>
<protein>
    <submittedName>
        <fullName evidence="2">HesA/MoeB/ThiF family protein</fullName>
    </submittedName>
</protein>
<dbReference type="PANTHER" id="PTHR10953">
    <property type="entry name" value="UBIQUITIN-ACTIVATING ENZYME E1"/>
    <property type="match status" value="1"/>
</dbReference>
<gene>
    <name evidence="2" type="ORF">ACFSM5_03015</name>
</gene>
<reference evidence="3" key="1">
    <citation type="journal article" date="2019" name="Int. J. Syst. Evol. Microbiol.">
        <title>The Global Catalogue of Microorganisms (GCM) 10K type strain sequencing project: providing services to taxonomists for standard genome sequencing and annotation.</title>
        <authorList>
            <consortium name="The Broad Institute Genomics Platform"/>
            <consortium name="The Broad Institute Genome Sequencing Center for Infectious Disease"/>
            <person name="Wu L."/>
            <person name="Ma J."/>
        </authorList>
    </citation>
    <scope>NUCLEOTIDE SEQUENCE [LARGE SCALE GENOMIC DNA]</scope>
    <source>
        <strain evidence="3">CGMCC 1.19062</strain>
    </source>
</reference>
<dbReference type="InterPro" id="IPR000594">
    <property type="entry name" value="ThiF_NAD_FAD-bd"/>
</dbReference>
<dbReference type="InterPro" id="IPR045886">
    <property type="entry name" value="ThiF/MoeB/HesA"/>
</dbReference>
<keyword evidence="3" id="KW-1185">Reference proteome</keyword>
<comment type="caution">
    <text evidence="2">The sequence shown here is derived from an EMBL/GenBank/DDBJ whole genome shotgun (WGS) entry which is preliminary data.</text>
</comment>
<accession>A0ABW5DL45</accession>
<dbReference type="EMBL" id="JBHUIP010000003">
    <property type="protein sequence ID" value="MFD2261842.1"/>
    <property type="molecule type" value="Genomic_DNA"/>
</dbReference>
<evidence type="ECO:0000313" key="3">
    <source>
        <dbReference type="Proteomes" id="UP001597295"/>
    </source>
</evidence>
<dbReference type="Proteomes" id="UP001597295">
    <property type="component" value="Unassembled WGS sequence"/>
</dbReference>
<proteinExistence type="predicted"/>
<dbReference type="PANTHER" id="PTHR10953:SF102">
    <property type="entry name" value="ADENYLYLTRANSFERASE AND SULFURTRANSFERASE MOCS3"/>
    <property type="match status" value="1"/>
</dbReference>
<feature type="domain" description="THIF-type NAD/FAD binding fold" evidence="1">
    <location>
        <begin position="11"/>
        <end position="245"/>
    </location>
</feature>
<dbReference type="RefSeq" id="WP_379874756.1">
    <property type="nucleotide sequence ID" value="NZ_JBHUIP010000003.1"/>
</dbReference>
<evidence type="ECO:0000259" key="1">
    <source>
        <dbReference type="Pfam" id="PF00899"/>
    </source>
</evidence>
<sequence>MALSDEAIARYARHLVLPEIGGPGQQRLLSSKVLLIGAGGIGSPAALYLAAAGVGRLGIVDDDHIDLSNLQRQILHTTDRIGSLKTDSAAEGLRAVNPSVMLDLFPERLDAARASAIIPGYDLVLDGTDNGSTRRLVAQAAQAAGKPLVSAAAIQFSGQLTVFKPYLGRPHPCFSCLHASLPGEENCTTLGVLGAAVGVVGSLAAVEAVKELLGIGDSLSGTLLLYDALDAAMTRIRLPRRKNCPDCGG</sequence>
<dbReference type="NCBIfam" id="NF004281">
    <property type="entry name" value="PRK05690.1"/>
    <property type="match status" value="1"/>
</dbReference>
<name>A0ABW5DL45_9PROT</name>